<keyword evidence="6 10" id="KW-1133">Transmembrane helix</keyword>
<evidence type="ECO:0000256" key="9">
    <source>
        <dbReference type="ARBA" id="ARBA00061532"/>
    </source>
</evidence>
<keyword evidence="5" id="KW-0573">Peptidoglycan synthesis</keyword>
<feature type="transmembrane region" description="Helical" evidence="10">
    <location>
        <begin position="80"/>
        <end position="107"/>
    </location>
</feature>
<feature type="transmembrane region" description="Helical" evidence="10">
    <location>
        <begin position="305"/>
        <end position="332"/>
    </location>
</feature>
<dbReference type="GO" id="GO:0015648">
    <property type="term" value="F:lipid-linked peptidoglycan transporter activity"/>
    <property type="evidence" value="ECO:0007669"/>
    <property type="project" value="TreeGrafter"/>
</dbReference>
<dbReference type="GO" id="GO:0034204">
    <property type="term" value="P:lipid translocation"/>
    <property type="evidence" value="ECO:0007669"/>
    <property type="project" value="TreeGrafter"/>
</dbReference>
<dbReference type="PANTHER" id="PTHR47019">
    <property type="entry name" value="LIPID II FLIPPASE MURJ"/>
    <property type="match status" value="1"/>
</dbReference>
<evidence type="ECO:0000313" key="11">
    <source>
        <dbReference type="EMBL" id="SFF96226.1"/>
    </source>
</evidence>
<feature type="transmembrane region" description="Helical" evidence="10">
    <location>
        <begin position="43"/>
        <end position="68"/>
    </location>
</feature>
<feature type="transmembrane region" description="Helical" evidence="10">
    <location>
        <begin position="181"/>
        <end position="201"/>
    </location>
</feature>
<comment type="subcellular location">
    <subcellularLocation>
        <location evidence="1">Cell membrane</location>
        <topology evidence="1">Multi-pass membrane protein</topology>
    </subcellularLocation>
</comment>
<comment type="similarity">
    <text evidence="9">Belongs to the MurJ/MviN family.</text>
</comment>
<evidence type="ECO:0000256" key="4">
    <source>
        <dbReference type="ARBA" id="ARBA00022960"/>
    </source>
</evidence>
<evidence type="ECO:0000256" key="7">
    <source>
        <dbReference type="ARBA" id="ARBA00023136"/>
    </source>
</evidence>
<gene>
    <name evidence="11" type="ORF">SAMN05216175_102162</name>
</gene>
<evidence type="ECO:0000256" key="6">
    <source>
        <dbReference type="ARBA" id="ARBA00022989"/>
    </source>
</evidence>
<name>A0A1I2N3Z5_9GAMM</name>
<dbReference type="STRING" id="1045558.SAMN05216175_102162"/>
<keyword evidence="4" id="KW-0133">Cell shape</keyword>
<dbReference type="GO" id="GO:0008360">
    <property type="term" value="P:regulation of cell shape"/>
    <property type="evidence" value="ECO:0007669"/>
    <property type="project" value="UniProtKB-KW"/>
</dbReference>
<dbReference type="InterPro" id="IPR004268">
    <property type="entry name" value="MurJ"/>
</dbReference>
<sequence length="495" mass="53478">MLKAIIFSSLLLNIGLLIGRFSGFLRESLLAGSFGISAQADVAVMMLSVPDLLINILVGGGLAAALIPEFDGDKKRSLRLWWQALLFFTLLFALLTCGLVFSVAPLIKLLAPGFDESQILLSLVPMQYVLWLVPMTVATGVISAYLQAYNRFGVAALGTLTINIVIIMGLVFISFYDGSLITLAVFVLLGGLLRLAIQYVAAQGIAGKPVMSVSPWIINQPLIVRFFQVAGTGCVLLCFPVIIRAFASYDGEGSVAQISYAIKLVELPLAVTVTFLATVLFPRLSHSYKEDFLLFQQLVVWGIRATLFLSLMSVAALVPVSAVLTSLVYGYGSMTDSDISKVSSLLTIGLLYIPFMGMATFATVVLNAQKDTKTPLLISLAALGGLLLLAFNAESSLLVLMKILVIAYAIAGIGSFIALLVKFPIIRRDVFDPGYLFVILLLPLSLFWLLKISFIEPFGFISLLIAFVLAGLGCLLGLLAVPIFRDKLMRKLRGL</sequence>
<dbReference type="GO" id="GO:0005886">
    <property type="term" value="C:plasma membrane"/>
    <property type="evidence" value="ECO:0007669"/>
    <property type="project" value="UniProtKB-SubCell"/>
</dbReference>
<dbReference type="AlphaFoldDB" id="A0A1I2N3Z5"/>
<dbReference type="Pfam" id="PF03023">
    <property type="entry name" value="MurJ"/>
    <property type="match status" value="1"/>
</dbReference>
<evidence type="ECO:0000256" key="2">
    <source>
        <dbReference type="ARBA" id="ARBA00022475"/>
    </source>
</evidence>
<feature type="transmembrane region" description="Helical" evidence="10">
    <location>
        <begin position="399"/>
        <end position="421"/>
    </location>
</feature>
<evidence type="ECO:0000256" key="3">
    <source>
        <dbReference type="ARBA" id="ARBA00022692"/>
    </source>
</evidence>
<keyword evidence="2" id="KW-1003">Cell membrane</keyword>
<protein>
    <submittedName>
        <fullName evidence="11">Murein biosynthesis integral membrane protein MurJ</fullName>
    </submittedName>
</protein>
<feature type="transmembrane region" description="Helical" evidence="10">
    <location>
        <begin position="375"/>
        <end position="393"/>
    </location>
</feature>
<dbReference type="PANTHER" id="PTHR47019:SF1">
    <property type="entry name" value="LIPID II FLIPPASE MURJ"/>
    <property type="match status" value="1"/>
</dbReference>
<evidence type="ECO:0000313" key="12">
    <source>
        <dbReference type="Proteomes" id="UP000198623"/>
    </source>
</evidence>
<feature type="transmembrane region" description="Helical" evidence="10">
    <location>
        <begin position="153"/>
        <end position="175"/>
    </location>
</feature>
<dbReference type="RefSeq" id="WP_090724625.1">
    <property type="nucleotide sequence ID" value="NZ_FOOU01000002.1"/>
</dbReference>
<dbReference type="OrthoDB" id="6196544at2"/>
<feature type="transmembrane region" description="Helical" evidence="10">
    <location>
        <begin position="267"/>
        <end position="284"/>
    </location>
</feature>
<dbReference type="Proteomes" id="UP000198623">
    <property type="component" value="Unassembled WGS sequence"/>
</dbReference>
<keyword evidence="7 10" id="KW-0472">Membrane</keyword>
<accession>A0A1I2N3Z5</accession>
<feature type="transmembrane region" description="Helical" evidence="10">
    <location>
        <begin position="460"/>
        <end position="484"/>
    </location>
</feature>
<evidence type="ECO:0000256" key="10">
    <source>
        <dbReference type="SAM" id="Phobius"/>
    </source>
</evidence>
<dbReference type="EMBL" id="FOOU01000002">
    <property type="protein sequence ID" value="SFF96226.1"/>
    <property type="molecule type" value="Genomic_DNA"/>
</dbReference>
<feature type="transmembrane region" description="Helical" evidence="10">
    <location>
        <begin position="222"/>
        <end position="247"/>
    </location>
</feature>
<comment type="function">
    <text evidence="8">Involved in peptidoglycan biosynthesis. Transports lipid-linked peptidoglycan precursors from the inner to the outer leaflet of the cytoplasmic membrane.</text>
</comment>
<reference evidence="12" key="1">
    <citation type="submission" date="2016-10" db="EMBL/GenBank/DDBJ databases">
        <authorList>
            <person name="Varghese N."/>
            <person name="Submissions S."/>
        </authorList>
    </citation>
    <scope>NUCLEOTIDE SEQUENCE [LARGE SCALE GENOMIC DNA]</scope>
    <source>
        <strain evidence="12">CGMCC 1.10971</strain>
    </source>
</reference>
<evidence type="ECO:0000256" key="1">
    <source>
        <dbReference type="ARBA" id="ARBA00004651"/>
    </source>
</evidence>
<proteinExistence type="inferred from homology"/>
<evidence type="ECO:0000256" key="8">
    <source>
        <dbReference type="ARBA" id="ARBA00060041"/>
    </source>
</evidence>
<keyword evidence="12" id="KW-1185">Reference proteome</keyword>
<dbReference type="PRINTS" id="PR01806">
    <property type="entry name" value="VIRFACTRMVIN"/>
</dbReference>
<keyword evidence="3 10" id="KW-0812">Transmembrane</keyword>
<dbReference type="InterPro" id="IPR051050">
    <property type="entry name" value="Lipid_II_flippase_MurJ/MviN"/>
</dbReference>
<evidence type="ECO:0000256" key="5">
    <source>
        <dbReference type="ARBA" id="ARBA00022984"/>
    </source>
</evidence>
<feature type="transmembrane region" description="Helical" evidence="10">
    <location>
        <begin position="433"/>
        <end position="454"/>
    </location>
</feature>
<dbReference type="GO" id="GO:0009252">
    <property type="term" value="P:peptidoglycan biosynthetic process"/>
    <property type="evidence" value="ECO:0007669"/>
    <property type="project" value="UniProtKB-KW"/>
</dbReference>
<feature type="transmembrane region" description="Helical" evidence="10">
    <location>
        <begin position="344"/>
        <end position="368"/>
    </location>
</feature>
<organism evidence="11 12">
    <name type="scientific">Neptunomonas qingdaonensis</name>
    <dbReference type="NCBI Taxonomy" id="1045558"/>
    <lineage>
        <taxon>Bacteria</taxon>
        <taxon>Pseudomonadati</taxon>
        <taxon>Pseudomonadota</taxon>
        <taxon>Gammaproteobacteria</taxon>
        <taxon>Oceanospirillales</taxon>
        <taxon>Oceanospirillaceae</taxon>
        <taxon>Neptunomonas</taxon>
    </lineage>
</organism>
<feature type="transmembrane region" description="Helical" evidence="10">
    <location>
        <begin position="127"/>
        <end position="146"/>
    </location>
</feature>